<dbReference type="AlphaFoldDB" id="A0A6C0CIB7"/>
<organism evidence="1">
    <name type="scientific">viral metagenome</name>
    <dbReference type="NCBI Taxonomy" id="1070528"/>
    <lineage>
        <taxon>unclassified sequences</taxon>
        <taxon>metagenomes</taxon>
        <taxon>organismal metagenomes</taxon>
    </lineage>
</organism>
<dbReference type="EMBL" id="MN739420">
    <property type="protein sequence ID" value="QHT03907.1"/>
    <property type="molecule type" value="Genomic_DNA"/>
</dbReference>
<evidence type="ECO:0000313" key="1">
    <source>
        <dbReference type="EMBL" id="QHT03907.1"/>
    </source>
</evidence>
<protein>
    <submittedName>
        <fullName evidence="1">Uncharacterized protein</fullName>
    </submittedName>
</protein>
<reference evidence="1" key="1">
    <citation type="journal article" date="2020" name="Nature">
        <title>Giant virus diversity and host interactions through global metagenomics.</title>
        <authorList>
            <person name="Schulz F."/>
            <person name="Roux S."/>
            <person name="Paez-Espino D."/>
            <person name="Jungbluth S."/>
            <person name="Walsh D.A."/>
            <person name="Denef V.J."/>
            <person name="McMahon K.D."/>
            <person name="Konstantinidis K.T."/>
            <person name="Eloe-Fadrosh E.A."/>
            <person name="Kyrpides N.C."/>
            <person name="Woyke T."/>
        </authorList>
    </citation>
    <scope>NUCLEOTIDE SEQUENCE</scope>
    <source>
        <strain evidence="1">GVMAG-M-3300021137-6</strain>
    </source>
</reference>
<accession>A0A6C0CIB7</accession>
<name>A0A6C0CIB7_9ZZZZ</name>
<sequence>MVRLLLNWLDSHKIKELKVFLAQEGKEYGALIDFLETTLEVDDIQIVPELFKLAYAARIPA</sequence>
<proteinExistence type="predicted"/>